<protein>
    <submittedName>
        <fullName evidence="1">Nonsense-mediated mRNA decay protein 5</fullName>
    </submittedName>
</protein>
<keyword evidence="2" id="KW-1185">Reference proteome</keyword>
<reference evidence="1" key="1">
    <citation type="submission" date="2022-07" db="EMBL/GenBank/DDBJ databases">
        <title>Phylogenomic reconstructions and comparative analyses of Kickxellomycotina fungi.</title>
        <authorList>
            <person name="Reynolds N.K."/>
            <person name="Stajich J.E."/>
            <person name="Barry K."/>
            <person name="Grigoriev I.V."/>
            <person name="Crous P."/>
            <person name="Smith M.E."/>
        </authorList>
    </citation>
    <scope>NUCLEOTIDE SEQUENCE</scope>
    <source>
        <strain evidence="1">Benny 63K</strain>
    </source>
</reference>
<dbReference type="EMBL" id="JANBPG010003457">
    <property type="protein sequence ID" value="KAJ1880970.1"/>
    <property type="molecule type" value="Genomic_DNA"/>
</dbReference>
<accession>A0ACC1HYF3</accession>
<organism evidence="1 2">
    <name type="scientific">Kickxella alabastrina</name>
    <dbReference type="NCBI Taxonomy" id="61397"/>
    <lineage>
        <taxon>Eukaryota</taxon>
        <taxon>Fungi</taxon>
        <taxon>Fungi incertae sedis</taxon>
        <taxon>Zoopagomycota</taxon>
        <taxon>Kickxellomycotina</taxon>
        <taxon>Kickxellomycetes</taxon>
        <taxon>Kickxellales</taxon>
        <taxon>Kickxellaceae</taxon>
        <taxon>Kickxella</taxon>
    </lineage>
</organism>
<name>A0ACC1HYF3_9FUNG</name>
<comment type="caution">
    <text evidence="1">The sequence shown here is derived from an EMBL/GenBank/DDBJ whole genome shotgun (WGS) entry which is preliminary data.</text>
</comment>
<sequence>MDLHTLVSLFDSTLHPEPEVRQVAEQQLQQLETHDGFLSTLLQMISSAELPLGTKQAASIYFKNRVRRS</sequence>
<dbReference type="Proteomes" id="UP001150581">
    <property type="component" value="Unassembled WGS sequence"/>
</dbReference>
<evidence type="ECO:0000313" key="1">
    <source>
        <dbReference type="EMBL" id="KAJ1880970.1"/>
    </source>
</evidence>
<gene>
    <name evidence="1" type="primary">NMD5_1</name>
    <name evidence="1" type="ORF">LPJ66_011406</name>
</gene>
<evidence type="ECO:0000313" key="2">
    <source>
        <dbReference type="Proteomes" id="UP001150581"/>
    </source>
</evidence>
<proteinExistence type="predicted"/>
<feature type="non-terminal residue" evidence="1">
    <location>
        <position position="69"/>
    </location>
</feature>